<reference evidence="1 2" key="1">
    <citation type="submission" date="2024-09" db="EMBL/GenBank/DDBJ databases">
        <title>The Natural Products Discovery Center: Release of the First 8490 Sequenced Strains for Exploring Actinobacteria Biosynthetic Diversity.</title>
        <authorList>
            <person name="Kalkreuter E."/>
            <person name="Kautsar S.A."/>
            <person name="Yang D."/>
            <person name="Bader C.D."/>
            <person name="Teijaro C.N."/>
            <person name="Fluegel L."/>
            <person name="Davis C.M."/>
            <person name="Simpson J.R."/>
            <person name="Lauterbach L."/>
            <person name="Steele A.D."/>
            <person name="Gui C."/>
            <person name="Meng S."/>
            <person name="Li G."/>
            <person name="Viehrig K."/>
            <person name="Ye F."/>
            <person name="Su P."/>
            <person name="Kiefer A.F."/>
            <person name="Nichols A."/>
            <person name="Cepeda A.J."/>
            <person name="Yan W."/>
            <person name="Fan B."/>
            <person name="Jiang Y."/>
            <person name="Adhikari A."/>
            <person name="Zheng C.-J."/>
            <person name="Schuster L."/>
            <person name="Cowan T.M."/>
            <person name="Smanski M.J."/>
            <person name="Chevrette M.G."/>
            <person name="De Carvalho L.P.S."/>
            <person name="Shen B."/>
        </authorList>
    </citation>
    <scope>NUCLEOTIDE SEQUENCE [LARGE SCALE GENOMIC DNA]</scope>
    <source>
        <strain evidence="1 2">NPDC057399</strain>
    </source>
</reference>
<evidence type="ECO:0000313" key="2">
    <source>
        <dbReference type="Proteomes" id="UP001600650"/>
    </source>
</evidence>
<dbReference type="Proteomes" id="UP001600650">
    <property type="component" value="Unassembled WGS sequence"/>
</dbReference>
<comment type="caution">
    <text evidence="1">The sequence shown here is derived from an EMBL/GenBank/DDBJ whole genome shotgun (WGS) entry which is preliminary data.</text>
</comment>
<dbReference type="InterPro" id="IPR029063">
    <property type="entry name" value="SAM-dependent_MTases_sf"/>
</dbReference>
<dbReference type="InterPro" id="IPR002052">
    <property type="entry name" value="DNA_methylase_N6_adenine_CS"/>
</dbReference>
<sequence>MRLTRSQAKNHELAMELVDADRDLTFEEKEFVLDHYQPSASTRQALDGAFFTPRSLARTLAAHDIGCDRPGERIIDLGAGIGHLAFETVHDRDRELLNLPLGEIVCVEKNPEYVRVGRRVLPEARWIEGDLLDVPDMGLGEFDIAISNPPFGAIPRSRDAAAYRPRQFEYHAIVTAARVAKRGVFIVPRDSVHGAEPSERTAAYKRFTQATGIRLNRWWGDADEWIDEWGSVRPRVTVTTFDRPETMRAAA</sequence>
<dbReference type="SUPFAM" id="SSF53335">
    <property type="entry name" value="S-adenosyl-L-methionine-dependent methyltransferases"/>
    <property type="match status" value="1"/>
</dbReference>
<dbReference type="PROSITE" id="PS00092">
    <property type="entry name" value="N6_MTASE"/>
    <property type="match status" value="1"/>
</dbReference>
<dbReference type="GO" id="GO:0032259">
    <property type="term" value="P:methylation"/>
    <property type="evidence" value="ECO:0007669"/>
    <property type="project" value="UniProtKB-KW"/>
</dbReference>
<keyword evidence="1" id="KW-0489">Methyltransferase</keyword>
<organism evidence="1 2">
    <name type="scientific">Streptomyces cellulosae</name>
    <dbReference type="NCBI Taxonomy" id="1968"/>
    <lineage>
        <taxon>Bacteria</taxon>
        <taxon>Bacillati</taxon>
        <taxon>Actinomycetota</taxon>
        <taxon>Actinomycetes</taxon>
        <taxon>Kitasatosporales</taxon>
        <taxon>Streptomycetaceae</taxon>
        <taxon>Streptomyces</taxon>
    </lineage>
</organism>
<dbReference type="CDD" id="cd02440">
    <property type="entry name" value="AdoMet_MTases"/>
    <property type="match status" value="1"/>
</dbReference>
<dbReference type="GO" id="GO:0008168">
    <property type="term" value="F:methyltransferase activity"/>
    <property type="evidence" value="ECO:0007669"/>
    <property type="project" value="UniProtKB-KW"/>
</dbReference>
<gene>
    <name evidence="1" type="ORF">ACFU0X_19800</name>
</gene>
<dbReference type="RefSeq" id="WP_381727154.1">
    <property type="nucleotide sequence ID" value="NZ_JBHVBU010000054.1"/>
</dbReference>
<keyword evidence="1" id="KW-0808">Transferase</keyword>
<dbReference type="PRINTS" id="PR00507">
    <property type="entry name" value="N12N6MTFRASE"/>
</dbReference>
<keyword evidence="2" id="KW-1185">Reference proteome</keyword>
<name>A0ABW6JIP6_STRCE</name>
<dbReference type="EMBL" id="JBHVBU010000054">
    <property type="protein sequence ID" value="MFE7965243.1"/>
    <property type="molecule type" value="Genomic_DNA"/>
</dbReference>
<accession>A0ABW6JIP6</accession>
<proteinExistence type="predicted"/>
<dbReference type="Gene3D" id="3.40.50.150">
    <property type="entry name" value="Vaccinia Virus protein VP39"/>
    <property type="match status" value="1"/>
</dbReference>
<evidence type="ECO:0000313" key="1">
    <source>
        <dbReference type="EMBL" id="MFE7965243.1"/>
    </source>
</evidence>
<protein>
    <submittedName>
        <fullName evidence="1">Methyltransferase</fullName>
    </submittedName>
</protein>